<name>A0A183DBC6_9BILA</name>
<organism evidence="3">
    <name type="scientific">Gongylonema pulchrum</name>
    <dbReference type="NCBI Taxonomy" id="637853"/>
    <lineage>
        <taxon>Eukaryota</taxon>
        <taxon>Metazoa</taxon>
        <taxon>Ecdysozoa</taxon>
        <taxon>Nematoda</taxon>
        <taxon>Chromadorea</taxon>
        <taxon>Rhabditida</taxon>
        <taxon>Spirurina</taxon>
        <taxon>Spiruromorpha</taxon>
        <taxon>Spiruroidea</taxon>
        <taxon>Gongylonematidae</taxon>
        <taxon>Gongylonema</taxon>
    </lineage>
</organism>
<sequence length="86" mass="9853">MMNIPLLPAQGTTNLRQFLCGRSPMKPRERKAVLDEHNRLRASLASGKEVNAHRRYMPKASNMRELVSSHRSLFYLPRIVQFGFGA</sequence>
<dbReference type="WBParaSite" id="GPUH_0000602501-mRNA-1">
    <property type="protein sequence ID" value="GPUH_0000602501-mRNA-1"/>
    <property type="gene ID" value="GPUH_0000602501"/>
</dbReference>
<dbReference type="AlphaFoldDB" id="A0A183DBC6"/>
<evidence type="ECO:0000313" key="3">
    <source>
        <dbReference type="WBParaSite" id="GPUH_0000602501-mRNA-1"/>
    </source>
</evidence>
<dbReference type="Proteomes" id="UP000271098">
    <property type="component" value="Unassembled WGS sequence"/>
</dbReference>
<proteinExistence type="predicted"/>
<dbReference type="InterPro" id="IPR035940">
    <property type="entry name" value="CAP_sf"/>
</dbReference>
<protein>
    <submittedName>
        <fullName evidence="3">SCP domain-containing protein</fullName>
    </submittedName>
</protein>
<keyword evidence="2" id="KW-1185">Reference proteome</keyword>
<dbReference type="OrthoDB" id="414826at2759"/>
<dbReference type="EMBL" id="UYRT01013504">
    <property type="protein sequence ID" value="VDK53093.1"/>
    <property type="molecule type" value="Genomic_DNA"/>
</dbReference>
<dbReference type="SUPFAM" id="SSF55797">
    <property type="entry name" value="PR-1-like"/>
    <property type="match status" value="1"/>
</dbReference>
<accession>A0A183DBC6</accession>
<evidence type="ECO:0000313" key="1">
    <source>
        <dbReference type="EMBL" id="VDK53093.1"/>
    </source>
</evidence>
<gene>
    <name evidence="1" type="ORF">GPUH_LOCUS6021</name>
</gene>
<reference evidence="1 2" key="2">
    <citation type="submission" date="2018-11" db="EMBL/GenBank/DDBJ databases">
        <authorList>
            <consortium name="Pathogen Informatics"/>
        </authorList>
    </citation>
    <scope>NUCLEOTIDE SEQUENCE [LARGE SCALE GENOMIC DNA]</scope>
</reference>
<dbReference type="Gene3D" id="3.40.33.10">
    <property type="entry name" value="CAP"/>
    <property type="match status" value="1"/>
</dbReference>
<evidence type="ECO:0000313" key="2">
    <source>
        <dbReference type="Proteomes" id="UP000271098"/>
    </source>
</evidence>
<reference evidence="3" key="1">
    <citation type="submission" date="2016-06" db="UniProtKB">
        <authorList>
            <consortium name="WormBaseParasite"/>
        </authorList>
    </citation>
    <scope>IDENTIFICATION</scope>
</reference>